<evidence type="ECO:0000313" key="2">
    <source>
        <dbReference type="Proteomes" id="UP000287651"/>
    </source>
</evidence>
<sequence length="80" mass="9160">MGSRMSTVSRKNATVKNFAQSYVLIEFSCTVPKIQNTGHSQRISPCEVVEHGLRKNTTVKLCAKSRFNRFSVHRLENLKY</sequence>
<dbReference type="EMBL" id="AMZH03007341">
    <property type="protein sequence ID" value="RRT61568.1"/>
    <property type="molecule type" value="Genomic_DNA"/>
</dbReference>
<name>A0A426ZC39_ENSVE</name>
<dbReference type="Proteomes" id="UP000287651">
    <property type="component" value="Unassembled WGS sequence"/>
</dbReference>
<protein>
    <submittedName>
        <fullName evidence="1">Uncharacterized protein</fullName>
    </submittedName>
</protein>
<proteinExistence type="predicted"/>
<comment type="caution">
    <text evidence="1">The sequence shown here is derived from an EMBL/GenBank/DDBJ whole genome shotgun (WGS) entry which is preliminary data.</text>
</comment>
<accession>A0A426ZC39</accession>
<organism evidence="1 2">
    <name type="scientific">Ensete ventricosum</name>
    <name type="common">Abyssinian banana</name>
    <name type="synonym">Musa ensete</name>
    <dbReference type="NCBI Taxonomy" id="4639"/>
    <lineage>
        <taxon>Eukaryota</taxon>
        <taxon>Viridiplantae</taxon>
        <taxon>Streptophyta</taxon>
        <taxon>Embryophyta</taxon>
        <taxon>Tracheophyta</taxon>
        <taxon>Spermatophyta</taxon>
        <taxon>Magnoliopsida</taxon>
        <taxon>Liliopsida</taxon>
        <taxon>Zingiberales</taxon>
        <taxon>Musaceae</taxon>
        <taxon>Ensete</taxon>
    </lineage>
</organism>
<evidence type="ECO:0000313" key="1">
    <source>
        <dbReference type="EMBL" id="RRT61568.1"/>
    </source>
</evidence>
<reference evidence="1 2" key="1">
    <citation type="journal article" date="2014" name="Agronomy (Basel)">
        <title>A Draft Genome Sequence for Ensete ventricosum, the Drought-Tolerant Tree Against Hunger.</title>
        <authorList>
            <person name="Harrison J."/>
            <person name="Moore K.A."/>
            <person name="Paszkiewicz K."/>
            <person name="Jones T."/>
            <person name="Grant M."/>
            <person name="Ambacheew D."/>
            <person name="Muzemil S."/>
            <person name="Studholme D.J."/>
        </authorList>
    </citation>
    <scope>NUCLEOTIDE SEQUENCE [LARGE SCALE GENOMIC DNA]</scope>
</reference>
<dbReference type="AlphaFoldDB" id="A0A426ZC39"/>
<gene>
    <name evidence="1" type="ORF">B296_00007069</name>
</gene>